<dbReference type="Proteomes" id="UP001165962">
    <property type="component" value="Unassembled WGS sequence"/>
</dbReference>
<dbReference type="PANTHER" id="PTHR32089">
    <property type="entry name" value="METHYL-ACCEPTING CHEMOTAXIS PROTEIN MCPB"/>
    <property type="match status" value="1"/>
</dbReference>
<dbReference type="PANTHER" id="PTHR32089:SF112">
    <property type="entry name" value="LYSOZYME-LIKE PROTEIN-RELATED"/>
    <property type="match status" value="1"/>
</dbReference>
<dbReference type="Gene3D" id="6.10.340.10">
    <property type="match status" value="1"/>
</dbReference>
<dbReference type="PROSITE" id="PS50885">
    <property type="entry name" value="HAMP"/>
    <property type="match status" value="1"/>
</dbReference>
<dbReference type="Pfam" id="PF00672">
    <property type="entry name" value="HAMP"/>
    <property type="match status" value="1"/>
</dbReference>
<dbReference type="SMART" id="SM00304">
    <property type="entry name" value="HAMP"/>
    <property type="match status" value="1"/>
</dbReference>
<dbReference type="CDD" id="cd11386">
    <property type="entry name" value="MCP_signal"/>
    <property type="match status" value="1"/>
</dbReference>
<dbReference type="Gene3D" id="1.10.287.950">
    <property type="entry name" value="Methyl-accepting chemotaxis protein"/>
    <property type="match status" value="1"/>
</dbReference>
<evidence type="ECO:0000256" key="5">
    <source>
        <dbReference type="ARBA" id="ARBA00029447"/>
    </source>
</evidence>
<proteinExistence type="inferred from homology"/>
<gene>
    <name evidence="10" type="ORF">G9U52_27890</name>
</gene>
<dbReference type="RefSeq" id="WP_166153954.1">
    <property type="nucleotide sequence ID" value="NZ_JAAOIW010000013.1"/>
</dbReference>
<keyword evidence="7" id="KW-1133">Transmembrane helix</keyword>
<feature type="domain" description="HAMP" evidence="9">
    <location>
        <begin position="239"/>
        <end position="292"/>
    </location>
</feature>
<keyword evidence="3 7" id="KW-0472">Membrane</keyword>
<comment type="similarity">
    <text evidence="5">Belongs to the methyl-accepting chemotaxis (MCP) protein family.</text>
</comment>
<evidence type="ECO:0000256" key="2">
    <source>
        <dbReference type="ARBA" id="ARBA00022475"/>
    </source>
</evidence>
<evidence type="ECO:0000259" key="8">
    <source>
        <dbReference type="PROSITE" id="PS50111"/>
    </source>
</evidence>
<dbReference type="SMART" id="SM00283">
    <property type="entry name" value="MA"/>
    <property type="match status" value="1"/>
</dbReference>
<evidence type="ECO:0000256" key="6">
    <source>
        <dbReference type="PROSITE-ProRule" id="PRU00284"/>
    </source>
</evidence>
<evidence type="ECO:0000313" key="11">
    <source>
        <dbReference type="Proteomes" id="UP001165962"/>
    </source>
</evidence>
<organism evidence="10 11">
    <name type="scientific">Paenibacillus agricola</name>
    <dbReference type="NCBI Taxonomy" id="2716264"/>
    <lineage>
        <taxon>Bacteria</taxon>
        <taxon>Bacillati</taxon>
        <taxon>Bacillota</taxon>
        <taxon>Bacilli</taxon>
        <taxon>Bacillales</taxon>
        <taxon>Paenibacillaceae</taxon>
        <taxon>Paenibacillus</taxon>
    </lineage>
</organism>
<keyword evidence="2" id="KW-1003">Cell membrane</keyword>
<evidence type="ECO:0000256" key="4">
    <source>
        <dbReference type="ARBA" id="ARBA00023224"/>
    </source>
</evidence>
<keyword evidence="11" id="KW-1185">Reference proteome</keyword>
<keyword evidence="7" id="KW-0812">Transmembrane</keyword>
<protein>
    <submittedName>
        <fullName evidence="10">Methyl-accepting chemotaxis protein</fullName>
    </submittedName>
</protein>
<evidence type="ECO:0000256" key="3">
    <source>
        <dbReference type="ARBA" id="ARBA00023136"/>
    </source>
</evidence>
<evidence type="ECO:0000313" key="10">
    <source>
        <dbReference type="EMBL" id="NHN33644.1"/>
    </source>
</evidence>
<accession>A0ABX0JB56</accession>
<dbReference type="InterPro" id="IPR024478">
    <property type="entry name" value="HlyB_4HB_MCP"/>
</dbReference>
<evidence type="ECO:0000256" key="1">
    <source>
        <dbReference type="ARBA" id="ARBA00004236"/>
    </source>
</evidence>
<feature type="domain" description="Methyl-accepting transducer" evidence="8">
    <location>
        <begin position="311"/>
        <end position="547"/>
    </location>
</feature>
<name>A0ABX0JB56_9BACL</name>
<reference evidence="10" key="1">
    <citation type="submission" date="2020-03" db="EMBL/GenBank/DDBJ databases">
        <title>Draft sequencing of Paenibacilllus sp. S3N08.</title>
        <authorList>
            <person name="Kim D.-U."/>
        </authorList>
    </citation>
    <scope>NUCLEOTIDE SEQUENCE</scope>
    <source>
        <strain evidence="10">S3N08</strain>
    </source>
</reference>
<dbReference type="InterPro" id="IPR003660">
    <property type="entry name" value="HAMP_dom"/>
</dbReference>
<dbReference type="Pfam" id="PF00015">
    <property type="entry name" value="MCPsignal"/>
    <property type="match status" value="1"/>
</dbReference>
<dbReference type="Pfam" id="PF12729">
    <property type="entry name" value="4HB_MCP_1"/>
    <property type="match status" value="1"/>
</dbReference>
<dbReference type="PROSITE" id="PS50111">
    <property type="entry name" value="CHEMOTAXIS_TRANSDUC_2"/>
    <property type="match status" value="1"/>
</dbReference>
<feature type="transmembrane region" description="Helical" evidence="7">
    <location>
        <begin position="217"/>
        <end position="237"/>
    </location>
</feature>
<evidence type="ECO:0000259" key="9">
    <source>
        <dbReference type="PROSITE" id="PS50885"/>
    </source>
</evidence>
<dbReference type="InterPro" id="IPR004089">
    <property type="entry name" value="MCPsignal_dom"/>
</dbReference>
<sequence>MSDIVDKLNRLYSRSGRHMLTNYFKLTVGKKMFLSYLVLLFLLCVLGGASLNNAQQMQTKTNEITTIWLGGTSIANNLNYLTEHVLALQYKILIISDASQKTGFQEEAKKTFLAIDEQFGKYEKTYANDQDQTNTEQLKEKWNKYKDVFNQAFEISNQVDSVNGSKKKELEVLQVMDQSQQTFNDMQKNLDLMVKINNDGAIQATKESSDIYAGEKVLVILLMVVSVLIGIVLVYIMNRIISKPTRLVSDALHKVAGGDLSIPKMKIKQKDEIGMLIQSLNEMVSKLKATMFQIQDASMTVAASSEQLLANSEQNTEATKHVALAVEQLALGSENQLQSANETSRATEEMAVGIQRIAETTSEVSELSLEASQQAQAGNETIQSVVGIINVINNSVGQAGSQIKLLESHSHNIGDIVKMIGDIASQTSLLALNAAIESARAGEHGRGFAIVANEVKKLAEQSTVSVQQITDLITQIQSDTLRAVHYMDQSLIEVKSGLEAVSYAEKAFGKIENTTQAVTEKVQEIAAAAQEMAAGSEQVSASVNEMSSIARTAAESTQIVAASTEEQLASVEEITSSAQSLSIISQSLSEIAGQFKV</sequence>
<dbReference type="EMBL" id="JAAOIW010000013">
    <property type="protein sequence ID" value="NHN33644.1"/>
    <property type="molecule type" value="Genomic_DNA"/>
</dbReference>
<dbReference type="CDD" id="cd06225">
    <property type="entry name" value="HAMP"/>
    <property type="match status" value="1"/>
</dbReference>
<comment type="subcellular location">
    <subcellularLocation>
        <location evidence="1">Cell membrane</location>
    </subcellularLocation>
</comment>
<comment type="caution">
    <text evidence="10">The sequence shown here is derived from an EMBL/GenBank/DDBJ whole genome shotgun (WGS) entry which is preliminary data.</text>
</comment>
<dbReference type="SUPFAM" id="SSF58104">
    <property type="entry name" value="Methyl-accepting chemotaxis protein (MCP) signaling domain"/>
    <property type="match status" value="1"/>
</dbReference>
<keyword evidence="4 6" id="KW-0807">Transducer</keyword>
<evidence type="ECO:0000256" key="7">
    <source>
        <dbReference type="SAM" id="Phobius"/>
    </source>
</evidence>